<dbReference type="AlphaFoldDB" id="A0A397HVC0"/>
<dbReference type="VEuPathDB" id="FungiDB:CDV56_107647"/>
<organism evidence="2 3">
    <name type="scientific">Aspergillus thermomutatus</name>
    <name type="common">Neosartorya pseudofischeri</name>
    <dbReference type="NCBI Taxonomy" id="41047"/>
    <lineage>
        <taxon>Eukaryota</taxon>
        <taxon>Fungi</taxon>
        <taxon>Dikarya</taxon>
        <taxon>Ascomycota</taxon>
        <taxon>Pezizomycotina</taxon>
        <taxon>Eurotiomycetes</taxon>
        <taxon>Eurotiomycetidae</taxon>
        <taxon>Eurotiales</taxon>
        <taxon>Aspergillaceae</taxon>
        <taxon>Aspergillus</taxon>
        <taxon>Aspergillus subgen. Fumigati</taxon>
    </lineage>
</organism>
<name>A0A397HVC0_ASPTH</name>
<gene>
    <name evidence="2" type="ORF">CDV56_107647</name>
</gene>
<feature type="region of interest" description="Disordered" evidence="1">
    <location>
        <begin position="1"/>
        <end position="22"/>
    </location>
</feature>
<accession>A0A397HVC0</accession>
<evidence type="ECO:0000256" key="1">
    <source>
        <dbReference type="SAM" id="MobiDB-lite"/>
    </source>
</evidence>
<comment type="caution">
    <text evidence="2">The sequence shown here is derived from an EMBL/GenBank/DDBJ whole genome shotgun (WGS) entry which is preliminary data.</text>
</comment>
<reference evidence="2" key="1">
    <citation type="submission" date="2018-08" db="EMBL/GenBank/DDBJ databases">
        <title>Draft genome sequence of azole-resistant Aspergillus thermomutatus (Neosartorya pseudofischeri) strain HMR AF 39, isolated from a human nasal aspirate.</title>
        <authorList>
            <person name="Parent-Michaud M."/>
            <person name="Dufresne P.J."/>
            <person name="Fournier E."/>
            <person name="Martineau C."/>
            <person name="Moreira S."/>
            <person name="Perkins V."/>
            <person name="De Repentigny L."/>
            <person name="Dufresne S.F."/>
        </authorList>
    </citation>
    <scope>NUCLEOTIDE SEQUENCE [LARGE SCALE GENOMIC DNA]</scope>
    <source>
        <strain evidence="2">HMR AF 39</strain>
    </source>
</reference>
<sequence length="142" mass="15797">MVDGVPSVRLGKGKVSGERPQGFRPRITKEFHATGNENGLQGRDLQLVGHMLGPMFDELKLDLHMAELHGPFGQDWQLGSLGRVGGDLRIITVVKDPLLRPSKMNRAMTKKKKKSLLSPPLSVVLLERSPLSSFRLRLPRRA</sequence>
<keyword evidence="3" id="KW-1185">Reference proteome</keyword>
<dbReference type="EMBL" id="NKHU02000017">
    <property type="protein sequence ID" value="RHZ65506.1"/>
    <property type="molecule type" value="Genomic_DNA"/>
</dbReference>
<protein>
    <submittedName>
        <fullName evidence="2">Uncharacterized protein</fullName>
    </submittedName>
</protein>
<dbReference type="GeneID" id="38129621"/>
<dbReference type="OrthoDB" id="2156052at2759"/>
<dbReference type="RefSeq" id="XP_026617864.1">
    <property type="nucleotide sequence ID" value="XM_026761266.1"/>
</dbReference>
<evidence type="ECO:0000313" key="3">
    <source>
        <dbReference type="Proteomes" id="UP000215305"/>
    </source>
</evidence>
<dbReference type="Proteomes" id="UP000215305">
    <property type="component" value="Unassembled WGS sequence"/>
</dbReference>
<proteinExistence type="predicted"/>
<evidence type="ECO:0000313" key="2">
    <source>
        <dbReference type="EMBL" id="RHZ65506.1"/>
    </source>
</evidence>